<keyword evidence="2" id="KW-0732">Signal</keyword>
<feature type="chain" id="PRO_5044791243" evidence="2">
    <location>
        <begin position="18"/>
        <end position="812"/>
    </location>
</feature>
<feature type="region of interest" description="Disordered" evidence="1">
    <location>
        <begin position="584"/>
        <end position="603"/>
    </location>
</feature>
<sequence length="812" mass="90214">MYFHLLFIVTFVASVTSLVTFQQRNNLKYRYRANISKRLPAFVTSQPYKLHPRKLIKGSTPHEHKQPPSKSALFASEKDLDNLISSLLNNTPTKNKSTESDEYSQYTHQIAIPLSTSSELTSALHSIQTSLVRDCPRLVRACVMPATLRLPLLYVDATSSAQGNSAGGSGIFSSTSEVDRTIEHVVHTAIQTVVYNRDPEDFDGIGKLELPEPIMLPFRGLELQGADNSVLYAVGYNVNDPKKTELDMDEDGVIIVDDWGEKKESGYERLQVLVKTIQTELEKRGYKTAWPSDEPQGNEVFPGEDATLKALRAKQKKWRPRVPFVRLPTDFYDGLGVEDMQENEGKDGISMDEIDAFFSKGFDGISPTFWYEAWGEEDILPSPGVRMKSVQVFRRMISGGGEAEGNFYGLPYSSTNDDVNRMDLPDGDVKQMEKEQKATVKELERMGEIESEAEREWEAGKARMLESQVAQNTVDAEYADGDYTEFDVSMETGDVVVDGDAAYSYSWAESGVGTSENEIVPNDEKKQESTMQESIKTKEGSAVEHSSQQVQTSIASTPERKLPRIEDNPIFQRLWKGEAQINAQGESTAQSLDGTSASVEEELPPYPSDEHFVGIWKVVQSPLGVSLESESSSQSSDNLVLRVDGQVMGGPILDAKYQQKAAGGSWKMFQAFRRPDKDDEESEAPITRTRLRIKLLIPPEKEQVLVMEGEVTRVGFGGKAPTSSSAFTSAGGMLDGMSTAKLLKDNETTNSDTDEQVLYCGGEAWIENVDESGKRRKIGPFSLTKHRMVDRNKFIYTVPATRGGPAQDDDSK</sequence>
<gene>
    <name evidence="3" type="ORF">ACHAWO_008931</name>
</gene>
<proteinExistence type="predicted"/>
<comment type="caution">
    <text evidence="3">The sequence shown here is derived from an EMBL/GenBank/DDBJ whole genome shotgun (WGS) entry which is preliminary data.</text>
</comment>
<name>A0ABD3QH08_9STRA</name>
<dbReference type="AlphaFoldDB" id="A0ABD3QH08"/>
<protein>
    <submittedName>
        <fullName evidence="3">Uncharacterized protein</fullName>
    </submittedName>
</protein>
<feature type="signal peptide" evidence="2">
    <location>
        <begin position="1"/>
        <end position="17"/>
    </location>
</feature>
<feature type="compositionally biased region" description="Polar residues" evidence="1">
    <location>
        <begin position="584"/>
        <end position="598"/>
    </location>
</feature>
<evidence type="ECO:0000313" key="3">
    <source>
        <dbReference type="EMBL" id="KAL3799615.1"/>
    </source>
</evidence>
<dbReference type="EMBL" id="JALLPJ020000180">
    <property type="protein sequence ID" value="KAL3799615.1"/>
    <property type="molecule type" value="Genomic_DNA"/>
</dbReference>
<evidence type="ECO:0000313" key="4">
    <source>
        <dbReference type="Proteomes" id="UP001530400"/>
    </source>
</evidence>
<reference evidence="3 4" key="1">
    <citation type="submission" date="2024-10" db="EMBL/GenBank/DDBJ databases">
        <title>Updated reference genomes for cyclostephanoid diatoms.</title>
        <authorList>
            <person name="Roberts W.R."/>
            <person name="Alverson A.J."/>
        </authorList>
    </citation>
    <scope>NUCLEOTIDE SEQUENCE [LARGE SCALE GENOMIC DNA]</scope>
    <source>
        <strain evidence="3 4">AJA010-31</strain>
    </source>
</reference>
<keyword evidence="4" id="KW-1185">Reference proteome</keyword>
<evidence type="ECO:0000256" key="2">
    <source>
        <dbReference type="SAM" id="SignalP"/>
    </source>
</evidence>
<organism evidence="3 4">
    <name type="scientific">Cyclotella atomus</name>
    <dbReference type="NCBI Taxonomy" id="382360"/>
    <lineage>
        <taxon>Eukaryota</taxon>
        <taxon>Sar</taxon>
        <taxon>Stramenopiles</taxon>
        <taxon>Ochrophyta</taxon>
        <taxon>Bacillariophyta</taxon>
        <taxon>Coscinodiscophyceae</taxon>
        <taxon>Thalassiosirophycidae</taxon>
        <taxon>Stephanodiscales</taxon>
        <taxon>Stephanodiscaceae</taxon>
        <taxon>Cyclotella</taxon>
    </lineage>
</organism>
<feature type="compositionally biased region" description="Polar residues" evidence="1">
    <location>
        <begin position="544"/>
        <end position="556"/>
    </location>
</feature>
<accession>A0ABD3QH08</accession>
<feature type="region of interest" description="Disordered" evidence="1">
    <location>
        <begin position="511"/>
        <end position="557"/>
    </location>
</feature>
<dbReference type="Proteomes" id="UP001530400">
    <property type="component" value="Unassembled WGS sequence"/>
</dbReference>
<evidence type="ECO:0000256" key="1">
    <source>
        <dbReference type="SAM" id="MobiDB-lite"/>
    </source>
</evidence>